<dbReference type="Proteomes" id="UP000663868">
    <property type="component" value="Unassembled WGS sequence"/>
</dbReference>
<name>A0A818TIE3_9BILA</name>
<evidence type="ECO:0000313" key="2">
    <source>
        <dbReference type="EMBL" id="CAF3683504.1"/>
    </source>
</evidence>
<evidence type="ECO:0000313" key="3">
    <source>
        <dbReference type="Proteomes" id="UP000663868"/>
    </source>
</evidence>
<accession>A0A818TIE3</accession>
<dbReference type="EMBL" id="CAJOBB010000456">
    <property type="protein sequence ID" value="CAF3683504.1"/>
    <property type="molecule type" value="Genomic_DNA"/>
</dbReference>
<sequence>MNNQRTTAQATFEFAVVNRKRSSSVPVHGPLLAVSWPRMPPTYSVVVNEDKVEQQSQQQHQQSTELVQQMLVEQQGLQDYILQILSKLTEARGFHHHYAKLNGQQKTRKLIELLGGKLKLDQVVVFLKSTDRCIKLWKLLNKNNLLAVKIHPEIAEQQRFYLFLIKIIKKLNNYSCLA</sequence>
<protein>
    <submittedName>
        <fullName evidence="2">Uncharacterized protein</fullName>
    </submittedName>
</protein>
<evidence type="ECO:0000313" key="1">
    <source>
        <dbReference type="EMBL" id="CAF1362327.1"/>
    </source>
</evidence>
<organism evidence="2 3">
    <name type="scientific">Adineta steineri</name>
    <dbReference type="NCBI Taxonomy" id="433720"/>
    <lineage>
        <taxon>Eukaryota</taxon>
        <taxon>Metazoa</taxon>
        <taxon>Spiralia</taxon>
        <taxon>Gnathifera</taxon>
        <taxon>Rotifera</taxon>
        <taxon>Eurotatoria</taxon>
        <taxon>Bdelloidea</taxon>
        <taxon>Adinetida</taxon>
        <taxon>Adinetidae</taxon>
        <taxon>Adineta</taxon>
    </lineage>
</organism>
<dbReference type="InterPro" id="IPR027417">
    <property type="entry name" value="P-loop_NTPase"/>
</dbReference>
<gene>
    <name evidence="1" type="ORF">IZO911_LOCUS37389</name>
    <name evidence="2" type="ORF">KXQ929_LOCUS9838</name>
</gene>
<dbReference type="AlphaFoldDB" id="A0A818TIE3"/>
<dbReference type="Gene3D" id="3.40.50.300">
    <property type="entry name" value="P-loop containing nucleotide triphosphate hydrolases"/>
    <property type="match status" value="1"/>
</dbReference>
<proteinExistence type="predicted"/>
<reference evidence="2" key="1">
    <citation type="submission" date="2021-02" db="EMBL/GenBank/DDBJ databases">
        <authorList>
            <person name="Nowell W R."/>
        </authorList>
    </citation>
    <scope>NUCLEOTIDE SEQUENCE</scope>
</reference>
<dbReference type="Proteomes" id="UP000663860">
    <property type="component" value="Unassembled WGS sequence"/>
</dbReference>
<dbReference type="EMBL" id="CAJNOE010000939">
    <property type="protein sequence ID" value="CAF1362327.1"/>
    <property type="molecule type" value="Genomic_DNA"/>
</dbReference>
<comment type="caution">
    <text evidence="2">The sequence shown here is derived from an EMBL/GenBank/DDBJ whole genome shotgun (WGS) entry which is preliminary data.</text>
</comment>